<name>A0A9D2C014_9FIRM</name>
<evidence type="ECO:0000256" key="1">
    <source>
        <dbReference type="ARBA" id="ARBA00004651"/>
    </source>
</evidence>
<dbReference type="Gene3D" id="3.30.240.20">
    <property type="entry name" value="bsu07140 like domains"/>
    <property type="match status" value="2"/>
</dbReference>
<feature type="domain" description="YetF C-terminal" evidence="7">
    <location>
        <begin position="79"/>
        <end position="209"/>
    </location>
</feature>
<keyword evidence="3" id="KW-1003">Cell membrane</keyword>
<reference evidence="8" key="2">
    <citation type="submission" date="2021-04" db="EMBL/GenBank/DDBJ databases">
        <authorList>
            <person name="Gilroy R."/>
        </authorList>
    </citation>
    <scope>NUCLEOTIDE SEQUENCE</scope>
    <source>
        <strain evidence="8">1282</strain>
    </source>
</reference>
<dbReference type="PANTHER" id="PTHR34582:SF6">
    <property type="entry name" value="UPF0702 TRANSMEMBRANE PROTEIN YCAP"/>
    <property type="match status" value="1"/>
</dbReference>
<comment type="similarity">
    <text evidence="2">Belongs to the UPF0702 family.</text>
</comment>
<evidence type="ECO:0000256" key="2">
    <source>
        <dbReference type="ARBA" id="ARBA00006448"/>
    </source>
</evidence>
<dbReference type="AlphaFoldDB" id="A0A9D2C014"/>
<protein>
    <submittedName>
        <fullName evidence="8">DUF421 domain-containing protein</fullName>
    </submittedName>
</protein>
<evidence type="ECO:0000313" key="9">
    <source>
        <dbReference type="Proteomes" id="UP000823915"/>
    </source>
</evidence>
<dbReference type="GO" id="GO:0005886">
    <property type="term" value="C:plasma membrane"/>
    <property type="evidence" value="ECO:0007669"/>
    <property type="project" value="UniProtKB-SubCell"/>
</dbReference>
<reference evidence="8" key="1">
    <citation type="journal article" date="2021" name="PeerJ">
        <title>Extensive microbial diversity within the chicken gut microbiome revealed by metagenomics and culture.</title>
        <authorList>
            <person name="Gilroy R."/>
            <person name="Ravi A."/>
            <person name="Getino M."/>
            <person name="Pursley I."/>
            <person name="Horton D.L."/>
            <person name="Alikhan N.F."/>
            <person name="Baker D."/>
            <person name="Gharbi K."/>
            <person name="Hall N."/>
            <person name="Watson M."/>
            <person name="Adriaenssens E.M."/>
            <person name="Foster-Nyarko E."/>
            <person name="Jarju S."/>
            <person name="Secka A."/>
            <person name="Antonio M."/>
            <person name="Oren A."/>
            <person name="Chaudhuri R.R."/>
            <person name="La Ragione R."/>
            <person name="Hildebrand F."/>
            <person name="Pallen M.J."/>
        </authorList>
    </citation>
    <scope>NUCLEOTIDE SEQUENCE</scope>
    <source>
        <strain evidence="8">1282</strain>
    </source>
</reference>
<keyword evidence="5" id="KW-1133">Transmembrane helix</keyword>
<evidence type="ECO:0000256" key="4">
    <source>
        <dbReference type="ARBA" id="ARBA00022692"/>
    </source>
</evidence>
<gene>
    <name evidence="8" type="ORF">H9838_06055</name>
</gene>
<keyword evidence="4" id="KW-0812">Transmembrane</keyword>
<keyword evidence="6" id="KW-0472">Membrane</keyword>
<comment type="caution">
    <text evidence="8">The sequence shown here is derived from an EMBL/GenBank/DDBJ whole genome shotgun (WGS) entry which is preliminary data.</text>
</comment>
<dbReference type="PANTHER" id="PTHR34582">
    <property type="entry name" value="UPF0702 TRANSMEMBRANE PROTEIN YCAP"/>
    <property type="match status" value="1"/>
</dbReference>
<dbReference type="Pfam" id="PF04239">
    <property type="entry name" value="DUF421"/>
    <property type="match status" value="1"/>
</dbReference>
<comment type="subcellular location">
    <subcellularLocation>
        <location evidence="1">Cell membrane</location>
        <topology evidence="1">Multi-pass membrane protein</topology>
    </subcellularLocation>
</comment>
<dbReference type="EMBL" id="DXDU01000099">
    <property type="protein sequence ID" value="HIY26723.1"/>
    <property type="molecule type" value="Genomic_DNA"/>
</dbReference>
<dbReference type="InterPro" id="IPR007353">
    <property type="entry name" value="DUF421"/>
</dbReference>
<proteinExistence type="inferred from homology"/>
<dbReference type="InterPro" id="IPR023090">
    <property type="entry name" value="UPF0702_alpha/beta_dom_sf"/>
</dbReference>
<organism evidence="8 9">
    <name type="scientific">Candidatus Acutalibacter pullistercoris</name>
    <dbReference type="NCBI Taxonomy" id="2838418"/>
    <lineage>
        <taxon>Bacteria</taxon>
        <taxon>Bacillati</taxon>
        <taxon>Bacillota</taxon>
        <taxon>Clostridia</taxon>
        <taxon>Eubacteriales</taxon>
        <taxon>Acutalibacteraceae</taxon>
        <taxon>Acutalibacter</taxon>
    </lineage>
</organism>
<dbReference type="Proteomes" id="UP000823915">
    <property type="component" value="Unassembled WGS sequence"/>
</dbReference>
<evidence type="ECO:0000256" key="3">
    <source>
        <dbReference type="ARBA" id="ARBA00022475"/>
    </source>
</evidence>
<evidence type="ECO:0000256" key="6">
    <source>
        <dbReference type="ARBA" id="ARBA00023136"/>
    </source>
</evidence>
<accession>A0A9D2C014</accession>
<evidence type="ECO:0000256" key="5">
    <source>
        <dbReference type="ARBA" id="ARBA00022989"/>
    </source>
</evidence>
<sequence>MLLLLLRTLLLYAVLLVGERLMGKRQIGQLQTSELVSTLLLSELAVLPIQNGGDPLWRGLLPMGALILCEVGVSLWMLKSGRFRQLVCGRPMVVVAHGKILQDQMRRLRMTTEDLLEQLRQSGSFYLEEVDWAIVETNGTLSVLRRPDRDPLTPEQAGVAVRPQGLEVALVSDGEVNAHSLALLGLDRAWLEAKLRKAGVDQSQVFLFTARSDGSCRLVKKEKNG</sequence>
<evidence type="ECO:0000313" key="8">
    <source>
        <dbReference type="EMBL" id="HIY26723.1"/>
    </source>
</evidence>
<evidence type="ECO:0000259" key="7">
    <source>
        <dbReference type="Pfam" id="PF04239"/>
    </source>
</evidence>